<reference evidence="1 2" key="1">
    <citation type="submission" date="2015-06" db="EMBL/GenBank/DDBJ databases">
        <title>Survival trade-offs in plant roots during colonization by closely related pathogenic and mutualistic fungi.</title>
        <authorList>
            <person name="Hacquard S."/>
            <person name="Kracher B."/>
            <person name="Hiruma K."/>
            <person name="Weinman A."/>
            <person name="Muench P."/>
            <person name="Garrido Oter R."/>
            <person name="Ver Loren van Themaat E."/>
            <person name="Dallerey J.-F."/>
            <person name="Damm U."/>
            <person name="Henrissat B."/>
            <person name="Lespinet O."/>
            <person name="Thon M."/>
            <person name="Kemen E."/>
            <person name="McHardy A.C."/>
            <person name="Schulze-Lefert P."/>
            <person name="O'Connell R.J."/>
        </authorList>
    </citation>
    <scope>NUCLEOTIDE SEQUENCE [LARGE SCALE GENOMIC DNA]</scope>
    <source>
        <strain evidence="1 2">MAFF 238704</strain>
    </source>
</reference>
<evidence type="ECO:0008006" key="3">
    <source>
        <dbReference type="Google" id="ProtNLM"/>
    </source>
</evidence>
<sequence>MRVSHLAFYFVGVVVGRLERKTPRCPPGVGPILQRNTAKLRERRQIFQDKAFADRREPDYDVIRGLTLRPCSYDYLAENSGDNYPELIKTGTLRHTFNDGAGIPHTVADDIGKYAAAALQKPAKFGGEEIELGNEYLHPDATAKILSMISGCGVKAEKRGQAKAAEIGQWLFGQRFFDWANVKVLELKAVADGAKDIQVRYGIPFASLESALSKEREAVLAGLPA</sequence>
<protein>
    <recommendedName>
        <fullName evidence="3">NmrA-like family protein</fullName>
    </recommendedName>
</protein>
<evidence type="ECO:0000313" key="1">
    <source>
        <dbReference type="EMBL" id="KZL82796.1"/>
    </source>
</evidence>
<dbReference type="SUPFAM" id="SSF51735">
    <property type="entry name" value="NAD(P)-binding Rossmann-fold domains"/>
    <property type="match status" value="1"/>
</dbReference>
<dbReference type="InterPro" id="IPR036291">
    <property type="entry name" value="NAD(P)-bd_dom_sf"/>
</dbReference>
<dbReference type="Gene3D" id="3.40.50.720">
    <property type="entry name" value="NAD(P)-binding Rossmann-like Domain"/>
    <property type="match status" value="1"/>
</dbReference>
<name>A0A167CMT3_COLIC</name>
<comment type="caution">
    <text evidence="1">The sequence shown here is derived from an EMBL/GenBank/DDBJ whole genome shotgun (WGS) entry which is preliminary data.</text>
</comment>
<gene>
    <name evidence="1" type="ORF">CI238_10730</name>
</gene>
<evidence type="ECO:0000313" key="2">
    <source>
        <dbReference type="Proteomes" id="UP000076584"/>
    </source>
</evidence>
<organism evidence="1 2">
    <name type="scientific">Colletotrichum incanum</name>
    <name type="common">Soybean anthracnose fungus</name>
    <dbReference type="NCBI Taxonomy" id="1573173"/>
    <lineage>
        <taxon>Eukaryota</taxon>
        <taxon>Fungi</taxon>
        <taxon>Dikarya</taxon>
        <taxon>Ascomycota</taxon>
        <taxon>Pezizomycotina</taxon>
        <taxon>Sordariomycetes</taxon>
        <taxon>Hypocreomycetidae</taxon>
        <taxon>Glomerellales</taxon>
        <taxon>Glomerellaceae</taxon>
        <taxon>Colletotrichum</taxon>
        <taxon>Colletotrichum spaethianum species complex</taxon>
    </lineage>
</organism>
<proteinExistence type="predicted"/>
<dbReference type="Proteomes" id="UP000076584">
    <property type="component" value="Unassembled WGS sequence"/>
</dbReference>
<keyword evidence="2" id="KW-1185">Reference proteome</keyword>
<dbReference type="EMBL" id="LFIW01001316">
    <property type="protein sequence ID" value="KZL82796.1"/>
    <property type="molecule type" value="Genomic_DNA"/>
</dbReference>
<accession>A0A167CMT3</accession>
<dbReference type="AlphaFoldDB" id="A0A167CMT3"/>
<dbReference type="STRING" id="1573173.A0A167CMT3"/>